<feature type="region of interest" description="Disordered" evidence="2">
    <location>
        <begin position="124"/>
        <end position="159"/>
    </location>
</feature>
<feature type="compositionally biased region" description="Basic and acidic residues" evidence="2">
    <location>
        <begin position="150"/>
        <end position="159"/>
    </location>
</feature>
<dbReference type="Proteomes" id="UP000298111">
    <property type="component" value="Unassembled WGS sequence"/>
</dbReference>
<name>A0A8H1QPM5_9ACTN</name>
<gene>
    <name evidence="3" type="ORF">D8771_20010</name>
</gene>
<dbReference type="EMBL" id="RCIY01000065">
    <property type="protein sequence ID" value="TGG81669.1"/>
    <property type="molecule type" value="Genomic_DNA"/>
</dbReference>
<proteinExistence type="predicted"/>
<sequence>MMIRLVTAKRLDEMTAERERLRADLAAALEGQKQAAEREFAVQQERGRERVTARHEVESVRWSLDIARADADALRTEVAQLEEKLSAAQAGPERVVVLTRRGEIHSVHLTVEAAYAEAARHGAPATGWRTTPGGKPLADSPWRATPVTVRAERPRGEAV</sequence>
<comment type="caution">
    <text evidence="3">The sequence shown here is derived from an EMBL/GenBank/DDBJ whole genome shotgun (WGS) entry which is preliminary data.</text>
</comment>
<protein>
    <submittedName>
        <fullName evidence="3">Uncharacterized protein</fullName>
    </submittedName>
</protein>
<accession>A0A8H1QPM5</accession>
<feature type="coiled-coil region" evidence="1">
    <location>
        <begin position="11"/>
        <end position="91"/>
    </location>
</feature>
<reference evidence="3 4" key="1">
    <citation type="submission" date="2018-10" db="EMBL/GenBank/DDBJ databases">
        <title>Isolation of pseudouridimycin from Streptomyces albus DSM 40763.</title>
        <authorList>
            <person name="Rosenqvist P."/>
            <person name="Metsae-Ketelae M."/>
            <person name="Virta P."/>
        </authorList>
    </citation>
    <scope>NUCLEOTIDE SEQUENCE [LARGE SCALE GENOMIC DNA]</scope>
    <source>
        <strain evidence="3 4">DSM 40763</strain>
    </source>
</reference>
<evidence type="ECO:0000313" key="3">
    <source>
        <dbReference type="EMBL" id="TGG81669.1"/>
    </source>
</evidence>
<evidence type="ECO:0000313" key="4">
    <source>
        <dbReference type="Proteomes" id="UP000298111"/>
    </source>
</evidence>
<evidence type="ECO:0000256" key="1">
    <source>
        <dbReference type="SAM" id="Coils"/>
    </source>
</evidence>
<dbReference type="AlphaFoldDB" id="A0A8H1QPM5"/>
<keyword evidence="1" id="KW-0175">Coiled coil</keyword>
<organism evidence="3 4">
    <name type="scientific">Streptomyces albus</name>
    <dbReference type="NCBI Taxonomy" id="1888"/>
    <lineage>
        <taxon>Bacteria</taxon>
        <taxon>Bacillati</taxon>
        <taxon>Actinomycetota</taxon>
        <taxon>Actinomycetes</taxon>
        <taxon>Kitasatosporales</taxon>
        <taxon>Streptomycetaceae</taxon>
        <taxon>Streptomyces</taxon>
    </lineage>
</organism>
<evidence type="ECO:0000256" key="2">
    <source>
        <dbReference type="SAM" id="MobiDB-lite"/>
    </source>
</evidence>